<keyword evidence="2" id="KW-0812">Transmembrane</keyword>
<dbReference type="GO" id="GO:0016020">
    <property type="term" value="C:membrane"/>
    <property type="evidence" value="ECO:0007669"/>
    <property type="project" value="UniProtKB-SubCell"/>
</dbReference>
<dbReference type="SUPFAM" id="SSF48317">
    <property type="entry name" value="Acid phosphatase/Vanadium-dependent haloperoxidase"/>
    <property type="match status" value="1"/>
</dbReference>
<keyword evidence="2" id="KW-0472">Membrane</keyword>
<dbReference type="EMBL" id="JBHSXL010000009">
    <property type="protein sequence ID" value="MFC6893270.1"/>
    <property type="molecule type" value="Genomic_DNA"/>
</dbReference>
<name>A0ABD5UUR7_9EURY</name>
<dbReference type="InterPro" id="IPR000326">
    <property type="entry name" value="PAP2/HPO"/>
</dbReference>
<proteinExistence type="predicted"/>
<feature type="transmembrane region" description="Helical" evidence="2">
    <location>
        <begin position="105"/>
        <end position="125"/>
    </location>
</feature>
<dbReference type="RefSeq" id="WP_379744660.1">
    <property type="nucleotide sequence ID" value="NZ_JBHSVN010000001.1"/>
</dbReference>
<feature type="transmembrane region" description="Helical" evidence="2">
    <location>
        <begin position="74"/>
        <end position="93"/>
    </location>
</feature>
<dbReference type="AlphaFoldDB" id="A0ABD5UUR7"/>
<dbReference type="CDD" id="cd03386">
    <property type="entry name" value="PAP2_Aur1_like"/>
    <property type="match status" value="1"/>
</dbReference>
<keyword evidence="2" id="KW-1133">Transmembrane helix</keyword>
<protein>
    <submittedName>
        <fullName evidence="4">Phosphatase PAP2 family protein</fullName>
    </submittedName>
</protein>
<feature type="transmembrane region" description="Helical" evidence="2">
    <location>
        <begin position="46"/>
        <end position="67"/>
    </location>
</feature>
<organism evidence="4 5">
    <name type="scientific">Halopenitus salinus</name>
    <dbReference type="NCBI Taxonomy" id="1198295"/>
    <lineage>
        <taxon>Archaea</taxon>
        <taxon>Methanobacteriati</taxon>
        <taxon>Methanobacteriota</taxon>
        <taxon>Stenosarchaea group</taxon>
        <taxon>Halobacteria</taxon>
        <taxon>Halobacteriales</taxon>
        <taxon>Haloferacaceae</taxon>
        <taxon>Halopenitus</taxon>
    </lineage>
</organism>
<dbReference type="InterPro" id="IPR026841">
    <property type="entry name" value="Aur1/Ipt1"/>
</dbReference>
<evidence type="ECO:0000256" key="1">
    <source>
        <dbReference type="SAM" id="MobiDB-lite"/>
    </source>
</evidence>
<dbReference type="Proteomes" id="UP001596296">
    <property type="component" value="Unassembled WGS sequence"/>
</dbReference>
<dbReference type="Pfam" id="PF14378">
    <property type="entry name" value="PAP2_3"/>
    <property type="match status" value="1"/>
</dbReference>
<dbReference type="SMART" id="SM00014">
    <property type="entry name" value="acidPPc"/>
    <property type="match status" value="1"/>
</dbReference>
<comment type="caution">
    <text evidence="4">The sequence shown here is derived from an EMBL/GenBank/DDBJ whole genome shotgun (WGS) entry which is preliminary data.</text>
</comment>
<dbReference type="Gene3D" id="1.20.144.10">
    <property type="entry name" value="Phosphatidic acid phosphatase type 2/haloperoxidase"/>
    <property type="match status" value="1"/>
</dbReference>
<feature type="transmembrane region" description="Helical" evidence="2">
    <location>
        <begin position="242"/>
        <end position="260"/>
    </location>
</feature>
<feature type="transmembrane region" description="Helical" evidence="2">
    <location>
        <begin position="137"/>
        <end position="157"/>
    </location>
</feature>
<accession>A0ABD5UUR7</accession>
<reference evidence="4 5" key="1">
    <citation type="journal article" date="2019" name="Int. J. Syst. Evol. Microbiol.">
        <title>The Global Catalogue of Microorganisms (GCM) 10K type strain sequencing project: providing services to taxonomists for standard genome sequencing and annotation.</title>
        <authorList>
            <consortium name="The Broad Institute Genomics Platform"/>
            <consortium name="The Broad Institute Genome Sequencing Center for Infectious Disease"/>
            <person name="Wu L."/>
            <person name="Ma J."/>
        </authorList>
    </citation>
    <scope>NUCLEOTIDE SEQUENCE [LARGE SCALE GENOMIC DNA]</scope>
    <source>
        <strain evidence="4 5">SKJ47</strain>
    </source>
</reference>
<feature type="domain" description="Phosphatidic acid phosphatase type 2/haloperoxidase" evidence="3">
    <location>
        <begin position="135"/>
        <end position="257"/>
    </location>
</feature>
<evidence type="ECO:0000256" key="2">
    <source>
        <dbReference type="SAM" id="Phobius"/>
    </source>
</evidence>
<dbReference type="InterPro" id="IPR036938">
    <property type="entry name" value="PAP2/HPO_sf"/>
</dbReference>
<evidence type="ECO:0000313" key="4">
    <source>
        <dbReference type="EMBL" id="MFC6893270.1"/>
    </source>
</evidence>
<keyword evidence="5" id="KW-1185">Reference proteome</keyword>
<gene>
    <name evidence="4" type="ORF">ACFQE9_11745</name>
</gene>
<evidence type="ECO:0000313" key="5">
    <source>
        <dbReference type="Proteomes" id="UP001596296"/>
    </source>
</evidence>
<sequence>MAVLLSVLAYLFAVVASTCLVASVAILGRDGLYRLRANLRPYLWNARRQIALLVAVLLTSAAGRGGLQAVSEVYGWRATGTIFAIEGGFVAWIQGTLLSPVATVYFSWIYIYAYVFLLAFPVLAYGALSSPRTLKRLLVAYALNYAIGLVVYTLVFAHGPRNVGIVTSLLFTFNPGFQELAAQVNENANVFPSLHTSLSMTVATFAYLTREEYPVWTVMSAWIAGSVMLATMYLGIHWLIDVLGGIVLALGCVAASNRMVDRLEPDRRSPRSADDRSTGAPSREGEGTRRR</sequence>
<feature type="region of interest" description="Disordered" evidence="1">
    <location>
        <begin position="263"/>
        <end position="291"/>
    </location>
</feature>
<evidence type="ECO:0000259" key="3">
    <source>
        <dbReference type="SMART" id="SM00014"/>
    </source>
</evidence>